<feature type="transmembrane region" description="Helical" evidence="12">
    <location>
        <begin position="49"/>
        <end position="66"/>
    </location>
</feature>
<evidence type="ECO:0000256" key="3">
    <source>
        <dbReference type="ARBA" id="ARBA00022475"/>
    </source>
</evidence>
<dbReference type="Pfam" id="PF00664">
    <property type="entry name" value="ABC_membrane"/>
    <property type="match status" value="1"/>
</dbReference>
<evidence type="ECO:0000313" key="15">
    <source>
        <dbReference type="EMBL" id="PWD51528.1"/>
    </source>
</evidence>
<dbReference type="PROSITE" id="PS50893">
    <property type="entry name" value="ABC_TRANSPORTER_2"/>
    <property type="match status" value="1"/>
</dbReference>
<keyword evidence="5 12" id="KW-0812">Transmembrane</keyword>
<comment type="caution">
    <text evidence="15">The sequence shown here is derived from an EMBL/GenBank/DDBJ whole genome shotgun (WGS) entry which is preliminary data.</text>
</comment>
<organism evidence="15 16">
    <name type="scientific">Serinibacter arcticus</name>
    <dbReference type="NCBI Taxonomy" id="1655435"/>
    <lineage>
        <taxon>Bacteria</taxon>
        <taxon>Bacillati</taxon>
        <taxon>Actinomycetota</taxon>
        <taxon>Actinomycetes</taxon>
        <taxon>Micrococcales</taxon>
        <taxon>Beutenbergiaceae</taxon>
        <taxon>Serinibacter</taxon>
    </lineage>
</organism>
<keyword evidence="3" id="KW-1003">Cell membrane</keyword>
<feature type="region of interest" description="Disordered" evidence="11">
    <location>
        <begin position="1"/>
        <end position="23"/>
    </location>
</feature>
<dbReference type="RefSeq" id="WP_109229907.1">
    <property type="nucleotide sequence ID" value="NZ_PYHR01000002.1"/>
</dbReference>
<feature type="transmembrane region" description="Helical" evidence="12">
    <location>
        <begin position="103"/>
        <end position="132"/>
    </location>
</feature>
<proteinExistence type="inferred from homology"/>
<feature type="domain" description="ABC transmembrane type-1" evidence="14">
    <location>
        <begin position="51"/>
        <end position="350"/>
    </location>
</feature>
<sequence length="620" mass="65233">MSATSTRTSARSSAKASAGTPTTQLASAIPGLRRTLGHVRPHLRPHRKLVVGGFVALFAEVAFRLLEPWPLKIVLDTLIAAGTVSAITNQQPTGDPVTDVVRVVVIASLGVVALAGLRAGASYVMTVCFALAGTRAMTGVRATLYDHLQSLSLQFHRGSRSGDLLNRLIGDVGRVQEVAVTAGLPLLGNVVTLVGMLVVMLVLDPLLALVVVGALLLFGLGVARQGPRITTAARRQRGREGDLAGAANETLGAMVLVQSYGLQGVLSKRFESSNSGALTEGVRASRMSAALERGTDVLVGLAAGAVLLLGARQVIAGTLTPGELTVFVSYLKSAFKPMRDLAKYTGRIAKAAASGERISDLLDTEIDVRDTSWAREPRRVAGAITFEGVSTSYGDGRYALRDVSFHVPAGRRVGLLGPSGAGKSTLVSLLPRLQDPVAGVVRLDGYDLRDLTVSGVRDHVAIVLQDSVLFATSIEENISYGRPGATREEIEAAARAAGAHEFVLAMPQGYETVVGERGGTLSGGQRQRIAVARAMLRDAPVVVLDEATTGLDRATADGVREALLDLTAGRTTFVITHDPEDVRTCDLVLWIEDGRIADRGTPEEILARHGSPGEEPTRVG</sequence>
<dbReference type="PANTHER" id="PTHR24221:SF468">
    <property type="entry name" value="ABC TRANSPORTER"/>
    <property type="match status" value="1"/>
</dbReference>
<evidence type="ECO:0000259" key="13">
    <source>
        <dbReference type="PROSITE" id="PS50893"/>
    </source>
</evidence>
<evidence type="ECO:0000259" key="14">
    <source>
        <dbReference type="PROSITE" id="PS50929"/>
    </source>
</evidence>
<feature type="transmembrane region" description="Helical" evidence="12">
    <location>
        <begin position="178"/>
        <end position="200"/>
    </location>
</feature>
<evidence type="ECO:0000313" key="16">
    <source>
        <dbReference type="Proteomes" id="UP000245166"/>
    </source>
</evidence>
<dbReference type="GO" id="GO:0034040">
    <property type="term" value="F:ATPase-coupled lipid transmembrane transporter activity"/>
    <property type="evidence" value="ECO:0007669"/>
    <property type="project" value="TreeGrafter"/>
</dbReference>
<evidence type="ECO:0000256" key="5">
    <source>
        <dbReference type="ARBA" id="ARBA00022692"/>
    </source>
</evidence>
<dbReference type="InterPro" id="IPR011527">
    <property type="entry name" value="ABC1_TM_dom"/>
</dbReference>
<dbReference type="GO" id="GO:0005886">
    <property type="term" value="C:plasma membrane"/>
    <property type="evidence" value="ECO:0007669"/>
    <property type="project" value="UniProtKB-SubCell"/>
</dbReference>
<gene>
    <name evidence="15" type="ORF">C8046_13550</name>
</gene>
<dbReference type="Gene3D" id="1.20.1560.10">
    <property type="entry name" value="ABC transporter type 1, transmembrane domain"/>
    <property type="match status" value="1"/>
</dbReference>
<protein>
    <submittedName>
        <fullName evidence="15">Protein tyrosine phosphatase</fullName>
    </submittedName>
</protein>
<comment type="subcellular location">
    <subcellularLocation>
        <location evidence="1">Cell inner membrane</location>
        <topology evidence="1">Multi-pass membrane protein</topology>
    </subcellularLocation>
</comment>
<keyword evidence="16" id="KW-1185">Reference proteome</keyword>
<feature type="region of interest" description="Disordered" evidence="11">
    <location>
        <begin position="601"/>
        <end position="620"/>
    </location>
</feature>
<evidence type="ECO:0000256" key="9">
    <source>
        <dbReference type="ARBA" id="ARBA00023136"/>
    </source>
</evidence>
<evidence type="ECO:0000256" key="7">
    <source>
        <dbReference type="ARBA" id="ARBA00022840"/>
    </source>
</evidence>
<reference evidence="15 16" key="1">
    <citation type="submission" date="2018-03" db="EMBL/GenBank/DDBJ databases">
        <title>Genome assembly of novel Miniimonas species PCH200.</title>
        <authorList>
            <person name="Thakur V."/>
            <person name="Kumar V."/>
            <person name="Singh D."/>
        </authorList>
    </citation>
    <scope>NUCLEOTIDE SEQUENCE [LARGE SCALE GENOMIC DNA]</scope>
    <source>
        <strain evidence="15 16">PCH200</strain>
    </source>
</reference>
<dbReference type="SUPFAM" id="SSF90123">
    <property type="entry name" value="ABC transporter transmembrane region"/>
    <property type="match status" value="1"/>
</dbReference>
<accession>A0A2U1ZX17</accession>
<dbReference type="InterPro" id="IPR003439">
    <property type="entry name" value="ABC_transporter-like_ATP-bd"/>
</dbReference>
<dbReference type="CDD" id="cd18564">
    <property type="entry name" value="ABC_6TM_exporter_like"/>
    <property type="match status" value="1"/>
</dbReference>
<dbReference type="PROSITE" id="PS00211">
    <property type="entry name" value="ABC_TRANSPORTER_1"/>
    <property type="match status" value="1"/>
</dbReference>
<dbReference type="InterPro" id="IPR027417">
    <property type="entry name" value="P-loop_NTPase"/>
</dbReference>
<dbReference type="SUPFAM" id="SSF52540">
    <property type="entry name" value="P-loop containing nucleoside triphosphate hydrolases"/>
    <property type="match status" value="1"/>
</dbReference>
<dbReference type="InterPro" id="IPR039421">
    <property type="entry name" value="Type_1_exporter"/>
</dbReference>
<keyword evidence="7" id="KW-0067">ATP-binding</keyword>
<dbReference type="Gene3D" id="3.40.50.300">
    <property type="entry name" value="P-loop containing nucleotide triphosphate hydrolases"/>
    <property type="match status" value="1"/>
</dbReference>
<dbReference type="Pfam" id="PF00005">
    <property type="entry name" value="ABC_tran"/>
    <property type="match status" value="1"/>
</dbReference>
<evidence type="ECO:0000256" key="8">
    <source>
        <dbReference type="ARBA" id="ARBA00022989"/>
    </source>
</evidence>
<dbReference type="InterPro" id="IPR003593">
    <property type="entry name" value="AAA+_ATPase"/>
</dbReference>
<dbReference type="PANTHER" id="PTHR24221">
    <property type="entry name" value="ATP-BINDING CASSETTE SUB-FAMILY B"/>
    <property type="match status" value="1"/>
</dbReference>
<evidence type="ECO:0000256" key="11">
    <source>
        <dbReference type="SAM" id="MobiDB-lite"/>
    </source>
</evidence>
<keyword evidence="8 12" id="KW-1133">Transmembrane helix</keyword>
<dbReference type="FunFam" id="3.40.50.300:FF:000221">
    <property type="entry name" value="Multidrug ABC transporter ATP-binding protein"/>
    <property type="match status" value="1"/>
</dbReference>
<dbReference type="GO" id="GO:0005524">
    <property type="term" value="F:ATP binding"/>
    <property type="evidence" value="ECO:0007669"/>
    <property type="project" value="UniProtKB-KW"/>
</dbReference>
<dbReference type="GO" id="GO:0140359">
    <property type="term" value="F:ABC-type transporter activity"/>
    <property type="evidence" value="ECO:0007669"/>
    <property type="project" value="InterPro"/>
</dbReference>
<keyword evidence="9 12" id="KW-0472">Membrane</keyword>
<dbReference type="OrthoDB" id="9806127at2"/>
<dbReference type="PROSITE" id="PS50929">
    <property type="entry name" value="ABC_TM1F"/>
    <property type="match status" value="1"/>
</dbReference>
<dbReference type="InterPro" id="IPR036640">
    <property type="entry name" value="ABC1_TM_sf"/>
</dbReference>
<feature type="transmembrane region" description="Helical" evidence="12">
    <location>
        <begin position="206"/>
        <end position="223"/>
    </location>
</feature>
<keyword evidence="2" id="KW-0813">Transport</keyword>
<evidence type="ECO:0000256" key="6">
    <source>
        <dbReference type="ARBA" id="ARBA00022741"/>
    </source>
</evidence>
<evidence type="ECO:0000256" key="2">
    <source>
        <dbReference type="ARBA" id="ARBA00022448"/>
    </source>
</evidence>
<keyword evidence="6" id="KW-0547">Nucleotide-binding</keyword>
<keyword evidence="4" id="KW-0997">Cell inner membrane</keyword>
<evidence type="ECO:0000256" key="12">
    <source>
        <dbReference type="SAM" id="Phobius"/>
    </source>
</evidence>
<name>A0A2U1ZX17_9MICO</name>
<feature type="domain" description="ABC transporter" evidence="13">
    <location>
        <begin position="384"/>
        <end position="618"/>
    </location>
</feature>
<dbReference type="GO" id="GO:0016887">
    <property type="term" value="F:ATP hydrolysis activity"/>
    <property type="evidence" value="ECO:0007669"/>
    <property type="project" value="InterPro"/>
</dbReference>
<evidence type="ECO:0000256" key="4">
    <source>
        <dbReference type="ARBA" id="ARBA00022519"/>
    </source>
</evidence>
<feature type="compositionally biased region" description="Low complexity" evidence="11">
    <location>
        <begin position="1"/>
        <end position="18"/>
    </location>
</feature>
<evidence type="ECO:0000256" key="10">
    <source>
        <dbReference type="ARBA" id="ARBA00023455"/>
    </source>
</evidence>
<dbReference type="Proteomes" id="UP000245166">
    <property type="component" value="Unassembled WGS sequence"/>
</dbReference>
<dbReference type="EMBL" id="PYHR01000002">
    <property type="protein sequence ID" value="PWD51528.1"/>
    <property type="molecule type" value="Genomic_DNA"/>
</dbReference>
<comment type="similarity">
    <text evidence="10">Belongs to the ABC transporter superfamily. Siderophore-Fe(3+) uptake transporter (SIUT) (TC 3.A.1.21) family.</text>
</comment>
<evidence type="ECO:0000256" key="1">
    <source>
        <dbReference type="ARBA" id="ARBA00004429"/>
    </source>
</evidence>
<dbReference type="SMART" id="SM00382">
    <property type="entry name" value="AAA"/>
    <property type="match status" value="1"/>
</dbReference>
<dbReference type="AlphaFoldDB" id="A0A2U1ZX17"/>
<dbReference type="InterPro" id="IPR017871">
    <property type="entry name" value="ABC_transporter-like_CS"/>
</dbReference>